<dbReference type="Proteomes" id="UP001530400">
    <property type="component" value="Unassembled WGS sequence"/>
</dbReference>
<reference evidence="3 4" key="1">
    <citation type="submission" date="2024-10" db="EMBL/GenBank/DDBJ databases">
        <title>Updated reference genomes for cyclostephanoid diatoms.</title>
        <authorList>
            <person name="Roberts W.R."/>
            <person name="Alverson A.J."/>
        </authorList>
    </citation>
    <scope>NUCLEOTIDE SEQUENCE [LARGE SCALE GENOMIC DNA]</scope>
    <source>
        <strain evidence="3 4">AJA010-31</strain>
    </source>
</reference>
<accession>A0ABD3NIF7</accession>
<keyword evidence="2" id="KW-0812">Transmembrane</keyword>
<dbReference type="EMBL" id="JALLPJ020001158">
    <property type="protein sequence ID" value="KAL3775319.1"/>
    <property type="molecule type" value="Genomic_DNA"/>
</dbReference>
<dbReference type="Gene3D" id="3.40.50.300">
    <property type="entry name" value="P-loop containing nucleotide triphosphate hydrolases"/>
    <property type="match status" value="1"/>
</dbReference>
<keyword evidence="2" id="KW-0472">Membrane</keyword>
<name>A0ABD3NIF7_9STRA</name>
<feature type="transmembrane region" description="Helical" evidence="2">
    <location>
        <begin position="76"/>
        <end position="93"/>
    </location>
</feature>
<dbReference type="PANTHER" id="PTHR32301:SF6">
    <property type="entry name" value="GOLVESIN-RELATED"/>
    <property type="match status" value="1"/>
</dbReference>
<evidence type="ECO:0000256" key="2">
    <source>
        <dbReference type="SAM" id="Phobius"/>
    </source>
</evidence>
<evidence type="ECO:0008006" key="5">
    <source>
        <dbReference type="Google" id="ProtNLM"/>
    </source>
</evidence>
<dbReference type="InterPro" id="IPR027417">
    <property type="entry name" value="P-loop_NTPase"/>
</dbReference>
<evidence type="ECO:0000313" key="4">
    <source>
        <dbReference type="Proteomes" id="UP001530400"/>
    </source>
</evidence>
<feature type="region of interest" description="Disordered" evidence="1">
    <location>
        <begin position="164"/>
        <end position="189"/>
    </location>
</feature>
<keyword evidence="4" id="KW-1185">Reference proteome</keyword>
<organism evidence="3 4">
    <name type="scientific">Cyclotella atomus</name>
    <dbReference type="NCBI Taxonomy" id="382360"/>
    <lineage>
        <taxon>Eukaryota</taxon>
        <taxon>Sar</taxon>
        <taxon>Stramenopiles</taxon>
        <taxon>Ochrophyta</taxon>
        <taxon>Bacillariophyta</taxon>
        <taxon>Coscinodiscophyceae</taxon>
        <taxon>Thalassiosirophycidae</taxon>
        <taxon>Stephanodiscales</taxon>
        <taxon>Stephanodiscaceae</taxon>
        <taxon>Cyclotella</taxon>
    </lineage>
</organism>
<proteinExistence type="predicted"/>
<sequence>MRPKRPATREERRRLRSFNKNSLKATVKSPHHETSTHADSTSDATPDPVAMADKLSISSQIEKITTYFHKIDTTKFLLGFLMTIAIILMQYEAQQERNESTTPSSFETTTLKSNNGVRSFNSAFDDLGHQAQSQVPIPMEYSHFVELSEFADVVEALRTMHREKHLQQQNHYTNRRLQENAESDTNLGQDDDEEAQLYDAMDAAWDQTMQQADPSHIQQVQSYGPAVKHVPFFWHIPRSGGTSFSTLFGTCLGLVQAASSYSAPAIYTRWEDKELANRFKDPTLYVVSMKKQRFVNVDLNDLQGVMRAVKGNLISSELADLVMVQDVSMGSFLLEEGRTANVAQSGENKPEFKGVLFAMFRHPVERAISSFYSKQQVRDVNYDPSLAIYSLTDWANSPQYINDYMVRSLVGKLNERSPQNQPALSRTDLDVAKEILRRKCLVGLLDEKTESLKRFEKFFGWNAEARHNSMVMLDGEETAERAQAEIFRKEIVKDEECKDKLLHYNWEKKHTHPSPEEGDMPYKLLESKNRYDIELYIYARQLYDDQYSQLGFDDDSFMER</sequence>
<dbReference type="PANTHER" id="PTHR32301">
    <property type="entry name" value="COUNTIN RECEPTOR CNR3-RELATED"/>
    <property type="match status" value="1"/>
</dbReference>
<keyword evidence="2" id="KW-1133">Transmembrane helix</keyword>
<gene>
    <name evidence="3" type="ORF">ACHAWO_012278</name>
</gene>
<evidence type="ECO:0000256" key="1">
    <source>
        <dbReference type="SAM" id="MobiDB-lite"/>
    </source>
</evidence>
<feature type="region of interest" description="Disordered" evidence="1">
    <location>
        <begin position="1"/>
        <end position="47"/>
    </location>
</feature>
<dbReference type="AlphaFoldDB" id="A0ABD3NIF7"/>
<protein>
    <recommendedName>
        <fullName evidence="5">Sulfotransferase</fullName>
    </recommendedName>
</protein>
<dbReference type="InterPro" id="IPR053259">
    <property type="entry name" value="Golvesin-related_Golgi"/>
</dbReference>
<evidence type="ECO:0000313" key="3">
    <source>
        <dbReference type="EMBL" id="KAL3775319.1"/>
    </source>
</evidence>
<comment type="caution">
    <text evidence="3">The sequence shown here is derived from an EMBL/GenBank/DDBJ whole genome shotgun (WGS) entry which is preliminary data.</text>
</comment>